<dbReference type="RefSeq" id="WP_190652456.1">
    <property type="nucleotide sequence ID" value="NZ_CP130144.1"/>
</dbReference>
<name>A0AA97ARV4_LEPBY</name>
<dbReference type="AlphaFoldDB" id="A0AA97ARV4"/>
<proteinExistence type="predicted"/>
<dbReference type="EMBL" id="CP130144">
    <property type="protein sequence ID" value="WNZ44455.1"/>
    <property type="molecule type" value="Genomic_DNA"/>
</dbReference>
<gene>
    <name evidence="1" type="ORF">Q2T42_21885</name>
</gene>
<evidence type="ECO:0000313" key="1">
    <source>
        <dbReference type="EMBL" id="WNZ44455.1"/>
    </source>
</evidence>
<reference evidence="1" key="1">
    <citation type="journal article" date="2023" name="Plants (Basel)">
        <title>Genomic Analysis of Leptolyngbya boryana CZ1 Reveals Efficient Carbon Fixation Modules.</title>
        <authorList>
            <person name="Bai X."/>
            <person name="Wang H."/>
            <person name="Cheng W."/>
            <person name="Wang J."/>
            <person name="Ma M."/>
            <person name="Hu H."/>
            <person name="Song Z."/>
            <person name="Ma H."/>
            <person name="Fan Y."/>
            <person name="Du C."/>
            <person name="Xu J."/>
        </authorList>
    </citation>
    <scope>NUCLEOTIDE SEQUENCE</scope>
    <source>
        <strain evidence="1">CZ1</strain>
    </source>
</reference>
<sequence length="300" mass="33575">MLNRNSTENTLKKSAPHHRISVKDVIRDYQAGLLTPAGAIFYLIAASRRIGQSIRVSISQICRQLDLSRATYYRAIGTLAEQGRLRISAPDEMELSIPISTTEGVPDYIFLEELSQICDNLSQNCDRNSQICDNLSQNCDNLSQICDNQGLEPRTQAESGSPQLTQLDQSFKQLTTESVSPPTHPVDQRLKESGIELTEAQLLQIEHFTAEQIEQAIAVVQNSKRVQDKVKFFFKALRNGWRPNLPRESAPSNFGEWFDRARAQGRVVASMMGGDGILRILMPDERWLTLADAILEVSGS</sequence>
<organism evidence="1">
    <name type="scientific">Leptolyngbya boryana CZ1</name>
    <dbReference type="NCBI Taxonomy" id="3060204"/>
    <lineage>
        <taxon>Bacteria</taxon>
        <taxon>Bacillati</taxon>
        <taxon>Cyanobacteriota</taxon>
        <taxon>Cyanophyceae</taxon>
        <taxon>Leptolyngbyales</taxon>
        <taxon>Leptolyngbyaceae</taxon>
        <taxon>Leptolyngbya group</taxon>
        <taxon>Leptolyngbya</taxon>
    </lineage>
</organism>
<reference evidence="1" key="2">
    <citation type="submission" date="2023-07" db="EMBL/GenBank/DDBJ databases">
        <authorList>
            <person name="Bai X.-H."/>
            <person name="Wang H.-H."/>
            <person name="Wang J."/>
            <person name="Ma M.-Y."/>
            <person name="Hu H.-H."/>
            <person name="Song Z.-L."/>
            <person name="Ma H.-G."/>
            <person name="Fan Y."/>
            <person name="Du C.-Y."/>
            <person name="Xu J.-C."/>
        </authorList>
    </citation>
    <scope>NUCLEOTIDE SEQUENCE</scope>
    <source>
        <strain evidence="1">CZ1</strain>
    </source>
</reference>
<accession>A0AA97ARV4</accession>
<protein>
    <submittedName>
        <fullName evidence="1">Uncharacterized protein</fullName>
    </submittedName>
</protein>